<organism evidence="1">
    <name type="scientific">marine metagenome</name>
    <dbReference type="NCBI Taxonomy" id="408172"/>
    <lineage>
        <taxon>unclassified sequences</taxon>
        <taxon>metagenomes</taxon>
        <taxon>ecological metagenomes</taxon>
    </lineage>
</organism>
<dbReference type="AlphaFoldDB" id="A0A382LNH6"/>
<protein>
    <submittedName>
        <fullName evidence="1">Uncharacterized protein</fullName>
    </submittedName>
</protein>
<gene>
    <name evidence="1" type="ORF">METZ01_LOCUS291132</name>
</gene>
<name>A0A382LNH6_9ZZZZ</name>
<reference evidence="1" key="1">
    <citation type="submission" date="2018-05" db="EMBL/GenBank/DDBJ databases">
        <authorList>
            <person name="Lanie J.A."/>
            <person name="Ng W.-L."/>
            <person name="Kazmierczak K.M."/>
            <person name="Andrzejewski T.M."/>
            <person name="Davidsen T.M."/>
            <person name="Wayne K.J."/>
            <person name="Tettelin H."/>
            <person name="Glass J.I."/>
            <person name="Rusch D."/>
            <person name="Podicherti R."/>
            <person name="Tsui H.-C.T."/>
            <person name="Winkler M.E."/>
        </authorList>
    </citation>
    <scope>NUCLEOTIDE SEQUENCE</scope>
</reference>
<proteinExistence type="predicted"/>
<evidence type="ECO:0000313" key="1">
    <source>
        <dbReference type="EMBL" id="SVC38278.1"/>
    </source>
</evidence>
<accession>A0A382LNH6</accession>
<dbReference type="EMBL" id="UINC01088235">
    <property type="protein sequence ID" value="SVC38278.1"/>
    <property type="molecule type" value="Genomic_DNA"/>
</dbReference>
<sequence length="22" mass="2622">MIHNKLKTTGIQKQLGQLIFYF</sequence>